<evidence type="ECO:0000313" key="10">
    <source>
        <dbReference type="EMBL" id="OCT14967.1"/>
    </source>
</evidence>
<dbReference type="InterPro" id="IPR027469">
    <property type="entry name" value="Cation_efflux_TMD_sf"/>
</dbReference>
<evidence type="ECO:0000256" key="6">
    <source>
        <dbReference type="ARBA" id="ARBA00023136"/>
    </source>
</evidence>
<feature type="transmembrane region" description="Helical" evidence="7">
    <location>
        <begin position="79"/>
        <end position="102"/>
    </location>
</feature>
<evidence type="ECO:0000256" key="1">
    <source>
        <dbReference type="ARBA" id="ARBA00004141"/>
    </source>
</evidence>
<proteinExistence type="inferred from homology"/>
<feature type="domain" description="Cation efflux protein transmembrane" evidence="8">
    <location>
        <begin position="14"/>
        <end position="212"/>
    </location>
</feature>
<dbReference type="PROSITE" id="PS51257">
    <property type="entry name" value="PROKAR_LIPOPROTEIN"/>
    <property type="match status" value="1"/>
</dbReference>
<reference evidence="11" key="1">
    <citation type="submission" date="2016-05" db="EMBL/GenBank/DDBJ databases">
        <title>Paenibacillus oryzae. sp. nov., isolated from the rice root.</title>
        <authorList>
            <person name="Zhang J."/>
            <person name="Zhang X."/>
        </authorList>
    </citation>
    <scope>NUCLEOTIDE SEQUENCE [LARGE SCALE GENOMIC DNA]</scope>
    <source>
        <strain evidence="11">KCTC13222</strain>
    </source>
</reference>
<evidence type="ECO:0000256" key="4">
    <source>
        <dbReference type="ARBA" id="ARBA00022692"/>
    </source>
</evidence>
<feature type="transmembrane region" description="Helical" evidence="7">
    <location>
        <begin position="189"/>
        <end position="209"/>
    </location>
</feature>
<gene>
    <name evidence="10" type="ORF">A8709_12620</name>
</gene>
<feature type="transmembrane region" description="Helical" evidence="7">
    <location>
        <begin position="114"/>
        <end position="135"/>
    </location>
</feature>
<keyword evidence="5 7" id="KW-1133">Transmembrane helix</keyword>
<dbReference type="RefSeq" id="WP_065851835.1">
    <property type="nucleotide sequence ID" value="NZ_LYPC01000014.1"/>
</dbReference>
<feature type="transmembrane region" description="Helical" evidence="7">
    <location>
        <begin position="156"/>
        <end position="177"/>
    </location>
</feature>
<dbReference type="Gene3D" id="3.30.70.1350">
    <property type="entry name" value="Cation efflux protein, cytoplasmic domain"/>
    <property type="match status" value="1"/>
</dbReference>
<organism evidence="10 11">
    <name type="scientific">Paenibacillus pectinilyticus</name>
    <dbReference type="NCBI Taxonomy" id="512399"/>
    <lineage>
        <taxon>Bacteria</taxon>
        <taxon>Bacillati</taxon>
        <taxon>Bacillota</taxon>
        <taxon>Bacilli</taxon>
        <taxon>Bacillales</taxon>
        <taxon>Paenibacillaceae</taxon>
        <taxon>Paenibacillus</taxon>
    </lineage>
</organism>
<dbReference type="InterPro" id="IPR027470">
    <property type="entry name" value="Cation_efflux_CTD"/>
</dbReference>
<dbReference type="SUPFAM" id="SSF161111">
    <property type="entry name" value="Cation efflux protein transmembrane domain-like"/>
    <property type="match status" value="1"/>
</dbReference>
<evidence type="ECO:0000259" key="9">
    <source>
        <dbReference type="Pfam" id="PF16916"/>
    </source>
</evidence>
<dbReference type="InterPro" id="IPR002524">
    <property type="entry name" value="Cation_efflux"/>
</dbReference>
<evidence type="ECO:0000313" key="11">
    <source>
        <dbReference type="Proteomes" id="UP000093309"/>
    </source>
</evidence>
<dbReference type="Pfam" id="PF01545">
    <property type="entry name" value="Cation_efflux"/>
    <property type="match status" value="1"/>
</dbReference>
<feature type="transmembrane region" description="Helical" evidence="7">
    <location>
        <begin position="12"/>
        <end position="31"/>
    </location>
</feature>
<evidence type="ECO:0000256" key="2">
    <source>
        <dbReference type="ARBA" id="ARBA00008114"/>
    </source>
</evidence>
<comment type="caution">
    <text evidence="10">The sequence shown here is derived from an EMBL/GenBank/DDBJ whole genome shotgun (WGS) entry which is preliminary data.</text>
</comment>
<protein>
    <submittedName>
        <fullName evidence="10">Uncharacterized protein</fullName>
    </submittedName>
</protein>
<keyword evidence="6 7" id="KW-0472">Membrane</keyword>
<dbReference type="AlphaFoldDB" id="A0A1C1A334"/>
<dbReference type="EMBL" id="LYPC01000014">
    <property type="protein sequence ID" value="OCT14967.1"/>
    <property type="molecule type" value="Genomic_DNA"/>
</dbReference>
<dbReference type="STRING" id="512399.A8709_12620"/>
<dbReference type="InterPro" id="IPR050291">
    <property type="entry name" value="CDF_Transporter"/>
</dbReference>
<evidence type="ECO:0000256" key="7">
    <source>
        <dbReference type="SAM" id="Phobius"/>
    </source>
</evidence>
<comment type="similarity">
    <text evidence="2">Belongs to the cation diffusion facilitator (CDF) transporter (TC 2.A.4) family.</text>
</comment>
<dbReference type="Gene3D" id="1.20.1510.10">
    <property type="entry name" value="Cation efflux protein transmembrane domain"/>
    <property type="match status" value="1"/>
</dbReference>
<sequence length="317" mass="35036">MKDDVFQKTEYTLWAGMLLLSVIACLQGMAAFQAPSIALLAAAAQSVAGVCVVAVVIMSVRTQRQQATSKAFQRNANRIAIVSMLLAVLIMVIGTQMGILSVKSLVAHVDQDAGIYPLILLLISIAAKELLFQYLNRLGNRFGAKEFISNARRHRSDIYSSFVAIVGMLLTLLSEVWDYTKLAYIEPVAALLIAIMICYMGFSIVRNILSALSENVRHQEDVAEFIEVVGRILGVISVDDLSAREQGHYVVVEMSISVNPRLSVWEGHEVSKKIKAQLMKQYQHISNVVIHVNPYDPGYPYKHHADNDAAELPSVLH</sequence>
<dbReference type="NCBIfam" id="TIGR01297">
    <property type="entry name" value="CDF"/>
    <property type="match status" value="1"/>
</dbReference>
<dbReference type="PANTHER" id="PTHR43840">
    <property type="entry name" value="MITOCHONDRIAL METAL TRANSPORTER 1-RELATED"/>
    <property type="match status" value="1"/>
</dbReference>
<dbReference type="SUPFAM" id="SSF160240">
    <property type="entry name" value="Cation efflux protein cytoplasmic domain-like"/>
    <property type="match status" value="1"/>
</dbReference>
<dbReference type="Proteomes" id="UP000093309">
    <property type="component" value="Unassembled WGS sequence"/>
</dbReference>
<dbReference type="InterPro" id="IPR058533">
    <property type="entry name" value="Cation_efflux_TM"/>
</dbReference>
<evidence type="ECO:0000256" key="3">
    <source>
        <dbReference type="ARBA" id="ARBA00022448"/>
    </source>
</evidence>
<dbReference type="GO" id="GO:0016020">
    <property type="term" value="C:membrane"/>
    <property type="evidence" value="ECO:0007669"/>
    <property type="project" value="UniProtKB-SubCell"/>
</dbReference>
<dbReference type="OrthoDB" id="9806522at2"/>
<dbReference type="PANTHER" id="PTHR43840:SF15">
    <property type="entry name" value="MITOCHONDRIAL METAL TRANSPORTER 1-RELATED"/>
    <property type="match status" value="1"/>
</dbReference>
<comment type="subcellular location">
    <subcellularLocation>
        <location evidence="1">Membrane</location>
        <topology evidence="1">Multi-pass membrane protein</topology>
    </subcellularLocation>
</comment>
<evidence type="ECO:0000256" key="5">
    <source>
        <dbReference type="ARBA" id="ARBA00022989"/>
    </source>
</evidence>
<feature type="transmembrane region" description="Helical" evidence="7">
    <location>
        <begin position="37"/>
        <end position="58"/>
    </location>
</feature>
<accession>A0A1C1A334</accession>
<name>A0A1C1A334_9BACL</name>
<keyword evidence="4 7" id="KW-0812">Transmembrane</keyword>
<dbReference type="GO" id="GO:0008324">
    <property type="term" value="F:monoatomic cation transmembrane transporter activity"/>
    <property type="evidence" value="ECO:0007669"/>
    <property type="project" value="InterPro"/>
</dbReference>
<dbReference type="Pfam" id="PF16916">
    <property type="entry name" value="ZT_dimer"/>
    <property type="match status" value="1"/>
</dbReference>
<feature type="domain" description="Cation efflux protein cytoplasmic" evidence="9">
    <location>
        <begin position="219"/>
        <end position="295"/>
    </location>
</feature>
<dbReference type="InterPro" id="IPR036837">
    <property type="entry name" value="Cation_efflux_CTD_sf"/>
</dbReference>
<keyword evidence="11" id="KW-1185">Reference proteome</keyword>
<evidence type="ECO:0000259" key="8">
    <source>
        <dbReference type="Pfam" id="PF01545"/>
    </source>
</evidence>
<keyword evidence="3" id="KW-0813">Transport</keyword>